<dbReference type="SMART" id="SM00210">
    <property type="entry name" value="TSPN"/>
    <property type="match status" value="1"/>
</dbReference>
<dbReference type="GO" id="GO:0005576">
    <property type="term" value="C:extracellular region"/>
    <property type="evidence" value="ECO:0007669"/>
    <property type="project" value="UniProtKB-SubCell"/>
</dbReference>
<comment type="subcellular location">
    <subcellularLocation>
        <location evidence="1">Secreted</location>
    </subcellularLocation>
</comment>
<comment type="similarity">
    <text evidence="9">Belongs to the fibril-associated collagens with interrupted helices (FACIT) family.</text>
</comment>
<dbReference type="Gene3D" id="2.60.120.200">
    <property type="match status" value="1"/>
</dbReference>
<feature type="region of interest" description="Disordered" evidence="10">
    <location>
        <begin position="1027"/>
        <end position="1077"/>
    </location>
</feature>
<comment type="caution">
    <text evidence="13">The sequence shown here is derived from an EMBL/GenBank/DDBJ whole genome shotgun (WGS) entry which is preliminary data.</text>
</comment>
<dbReference type="PRINTS" id="PR00453">
    <property type="entry name" value="VWFADOMAIN"/>
</dbReference>
<dbReference type="FunFam" id="2.60.120.200:FF:000108">
    <property type="entry name" value="collagen alpha-1(XXII) chain isoform X1"/>
    <property type="match status" value="1"/>
</dbReference>
<reference evidence="13 14" key="1">
    <citation type="submission" date="2019-06" db="EMBL/GenBank/DDBJ databases">
        <title>Draft genomes of female and male turbot (Scophthalmus maximus).</title>
        <authorList>
            <person name="Xu H."/>
            <person name="Xu X.-W."/>
            <person name="Shao C."/>
            <person name="Chen S."/>
        </authorList>
    </citation>
    <scope>NUCLEOTIDE SEQUENCE [LARGE SCALE GENOMIC DNA]</scope>
    <source>
        <strain evidence="13">Ysfricsl-2016a</strain>
        <tissue evidence="13">Blood</tissue>
    </source>
</reference>
<sequence>MELRLRFRITLVLVILAMTLSGETVEAQRAGCKNVHYDLTFILDTSSSVGKENFEKIRQWVANLVESFDVAPDKTRVAVVRYSDRPTTEFNLGRHRTLEDVKRAARNIRYLGGNTMTGDAISYTTDNIFTERSGARPAARRIQRVAILLTDGRSQDYVLEPSKAAAKAGIRMFAVGIGEALKEELEEIAAEPKNAHVFHVTDFNAIDKIRGRLRRRLCENVLCPNMKVQPDRFKPNSTSYGLEEVPGFDLMEYFNVRDILGTREDEGQSSYVRLGTMPIVQQTEDVFPQGLPDEYAFVTTFKFRKTSRREDWYLWQVFDKYGIPQVSIRLDGENKAVEYNAVGLTKDAVRAVFKNPEVDNLFDRSWHKIALSVEAKSVSLYLDCKHIQTLTIEDREDIDIQGKTVIGKRLYDSVPIDFDLQRMMIYCDSKHAELETCCDLPNGPCPKKVVTEAPPVEIPAPTPTVVEQKRGPQVNCSCSEGEKGESGIKGEKGTPGAGGQAGLDGLPGKPGFPGKDGLRGFAGAPGPIGIKGVQPLPYHYYTACRDFESPSILMTGFSSFCHRGIGAFLDCLGMCSAFDNLLLRKSNAVRTRADCTQFDSSGSSRSARVPRVHLGRQETRDTLDLLVYLVKLDFRANPESRGRLAMMGLLDQEDLQGREERQVPLDNRAMVEQEEKGAFREREEWRDHLVRKVANVIPEPGEPGIPGEKGEKGEQGKPGEMGPKGDTGLAGETGRVGDPGEVGKPGQAGTTGPPGDPGLTGPPGPPGKGKDGQSCHKVFAEYIHSITSDTKIFKSVGLILRTSPYEIRYVCVLFASLLKSEVKVCLDPPAGQREMRRDGDQPINVTYAQTALQARPDHPVFQESPEIKDTREFQGKMAKMVTRARRGQSEPRGPLEPMEERVTTDSLALPVPQGPLEKRVSPEKWERMADQVKQENLASKVNQGQQETLGSGDSQALRATEENLEPQDLRAQGDPQVQKDLPDLEESRASQVNQDHQENRVSLELHTVRHVCHVKNSHVSAVTQGLRGDKGEAGNPGLPGFSGPKGPAGPAGPIGPEGKQGMPGRIGDRGLRGDKGESVSLEQMRRLIQEELAKQLDAKLAYIIAQIQPAHVKSTAGRPGPPGPSGKDGSSGRPGSPGEPGMPGQNGGEGSRGPMGPTGEKGTRGEKGEPGIGERGEQGPPGPIGPAGLPGYGKDGSPGQAGAQGEPGNPGPHGQPGPPGPPGQCDPSQCAYYASLAQRPHSKNVKGT</sequence>
<dbReference type="InterPro" id="IPR008160">
    <property type="entry name" value="Collagen"/>
</dbReference>
<proteinExistence type="inferred from homology"/>
<organism evidence="13 14">
    <name type="scientific">Scophthalmus maximus</name>
    <name type="common">Turbot</name>
    <name type="synonym">Psetta maxima</name>
    <dbReference type="NCBI Taxonomy" id="52904"/>
    <lineage>
        <taxon>Eukaryota</taxon>
        <taxon>Metazoa</taxon>
        <taxon>Chordata</taxon>
        <taxon>Craniata</taxon>
        <taxon>Vertebrata</taxon>
        <taxon>Euteleostomi</taxon>
        <taxon>Actinopterygii</taxon>
        <taxon>Neopterygii</taxon>
        <taxon>Teleostei</taxon>
        <taxon>Neoteleostei</taxon>
        <taxon>Acanthomorphata</taxon>
        <taxon>Carangaria</taxon>
        <taxon>Pleuronectiformes</taxon>
        <taxon>Pleuronectoidei</taxon>
        <taxon>Scophthalmidae</taxon>
        <taxon>Scophthalmus</taxon>
    </lineage>
</organism>
<keyword evidence="6" id="KW-0176">Collagen</keyword>
<evidence type="ECO:0000259" key="12">
    <source>
        <dbReference type="PROSITE" id="PS50234"/>
    </source>
</evidence>
<dbReference type="SUPFAM" id="SSF49899">
    <property type="entry name" value="Concanavalin A-like lectins/glucanases"/>
    <property type="match status" value="1"/>
</dbReference>
<dbReference type="InterPro" id="IPR036465">
    <property type="entry name" value="vWFA_dom_sf"/>
</dbReference>
<evidence type="ECO:0000256" key="11">
    <source>
        <dbReference type="SAM" id="SignalP"/>
    </source>
</evidence>
<evidence type="ECO:0000256" key="7">
    <source>
        <dbReference type="ARBA" id="ARBA00023180"/>
    </source>
</evidence>
<feature type="compositionally biased region" description="Low complexity" evidence="10">
    <location>
        <begin position="744"/>
        <end position="753"/>
    </location>
</feature>
<dbReference type="GO" id="GO:0007155">
    <property type="term" value="P:cell adhesion"/>
    <property type="evidence" value="ECO:0007669"/>
    <property type="project" value="UniProtKB-KW"/>
</dbReference>
<dbReference type="FunFam" id="3.40.50.410:FF:000004">
    <property type="entry name" value="collagen alpha-6(VI) chain"/>
    <property type="match status" value="1"/>
</dbReference>
<dbReference type="PANTHER" id="PTHR24020">
    <property type="entry name" value="COLLAGEN ALPHA"/>
    <property type="match status" value="1"/>
</dbReference>
<feature type="region of interest" description="Disordered" evidence="10">
    <location>
        <begin position="476"/>
        <end position="509"/>
    </location>
</feature>
<feature type="compositionally biased region" description="Pro residues" evidence="10">
    <location>
        <begin position="754"/>
        <end position="766"/>
    </location>
</feature>
<dbReference type="Pfam" id="PF01391">
    <property type="entry name" value="Collagen"/>
    <property type="match status" value="5"/>
</dbReference>
<feature type="compositionally biased region" description="Low complexity" evidence="10">
    <location>
        <begin position="1125"/>
        <end position="1136"/>
    </location>
</feature>
<evidence type="ECO:0000256" key="2">
    <source>
        <dbReference type="ARBA" id="ARBA00022525"/>
    </source>
</evidence>
<evidence type="ECO:0000313" key="14">
    <source>
        <dbReference type="Proteomes" id="UP000438429"/>
    </source>
</evidence>
<gene>
    <name evidence="13" type="ORF">F2P81_001205</name>
</gene>
<dbReference type="Proteomes" id="UP000438429">
    <property type="component" value="Unassembled WGS sequence"/>
</dbReference>
<dbReference type="PROSITE" id="PS50234">
    <property type="entry name" value="VWFA"/>
    <property type="match status" value="1"/>
</dbReference>
<dbReference type="Gene3D" id="3.40.50.410">
    <property type="entry name" value="von Willebrand factor, type A domain"/>
    <property type="match status" value="1"/>
</dbReference>
<dbReference type="InterPro" id="IPR002035">
    <property type="entry name" value="VWF_A"/>
</dbReference>
<feature type="region of interest" description="Disordered" evidence="10">
    <location>
        <begin position="694"/>
        <end position="773"/>
    </location>
</feature>
<dbReference type="SMART" id="SM00327">
    <property type="entry name" value="VWA"/>
    <property type="match status" value="1"/>
</dbReference>
<evidence type="ECO:0000256" key="4">
    <source>
        <dbReference type="ARBA" id="ARBA00022737"/>
    </source>
</evidence>
<keyword evidence="5" id="KW-0130">Cell adhesion</keyword>
<feature type="compositionally biased region" description="Basic and acidic residues" evidence="10">
    <location>
        <begin position="1161"/>
        <end position="1177"/>
    </location>
</feature>
<feature type="compositionally biased region" description="Basic and acidic residues" evidence="10">
    <location>
        <begin position="1066"/>
        <end position="1077"/>
    </location>
</feature>
<feature type="domain" description="VWFA" evidence="12">
    <location>
        <begin position="38"/>
        <end position="213"/>
    </location>
</feature>
<keyword evidence="2" id="KW-0964">Secreted</keyword>
<dbReference type="InterPro" id="IPR013320">
    <property type="entry name" value="ConA-like_dom_sf"/>
</dbReference>
<keyword evidence="8" id="KW-0379">Hydroxylation</keyword>
<evidence type="ECO:0000256" key="5">
    <source>
        <dbReference type="ARBA" id="ARBA00022889"/>
    </source>
</evidence>
<feature type="signal peptide" evidence="11">
    <location>
        <begin position="1"/>
        <end position="27"/>
    </location>
</feature>
<name>A0A6A4TZU9_SCOMX</name>
<keyword evidence="7" id="KW-0325">Glycoprotein</keyword>
<evidence type="ECO:0000256" key="9">
    <source>
        <dbReference type="ARBA" id="ARBA00049648"/>
    </source>
</evidence>
<dbReference type="SUPFAM" id="SSF53300">
    <property type="entry name" value="vWA-like"/>
    <property type="match status" value="1"/>
</dbReference>
<evidence type="ECO:0000256" key="1">
    <source>
        <dbReference type="ARBA" id="ARBA00004613"/>
    </source>
</evidence>
<dbReference type="EMBL" id="VEVO01000001">
    <property type="protein sequence ID" value="KAF0047572.1"/>
    <property type="molecule type" value="Genomic_DNA"/>
</dbReference>
<evidence type="ECO:0000256" key="10">
    <source>
        <dbReference type="SAM" id="MobiDB-lite"/>
    </source>
</evidence>
<evidence type="ECO:0000256" key="8">
    <source>
        <dbReference type="ARBA" id="ARBA00023278"/>
    </source>
</evidence>
<evidence type="ECO:0000313" key="13">
    <source>
        <dbReference type="EMBL" id="KAF0047572.1"/>
    </source>
</evidence>
<feature type="region of interest" description="Disordered" evidence="10">
    <location>
        <begin position="881"/>
        <end position="929"/>
    </location>
</feature>
<dbReference type="Pfam" id="PF00092">
    <property type="entry name" value="VWA"/>
    <property type="match status" value="1"/>
</dbReference>
<feature type="compositionally biased region" description="Pro residues" evidence="10">
    <location>
        <begin position="1209"/>
        <end position="1224"/>
    </location>
</feature>
<dbReference type="AlphaFoldDB" id="A0A6A4TZU9"/>
<feature type="compositionally biased region" description="Basic and acidic residues" evidence="10">
    <location>
        <begin position="916"/>
        <end position="929"/>
    </location>
</feature>
<feature type="compositionally biased region" description="Gly residues" evidence="10">
    <location>
        <begin position="1144"/>
        <end position="1153"/>
    </location>
</feature>
<dbReference type="InterPro" id="IPR050525">
    <property type="entry name" value="ECM_Assembly_Org"/>
</dbReference>
<feature type="chain" id="PRO_5025469046" description="VWFA domain-containing protein" evidence="11">
    <location>
        <begin position="28"/>
        <end position="1248"/>
    </location>
</feature>
<dbReference type="PANTHER" id="PTHR24020:SF87">
    <property type="entry name" value="COLLAGEN ALPHA-1(VI) CHAIN-LIKE"/>
    <property type="match status" value="1"/>
</dbReference>
<keyword evidence="4" id="KW-0677">Repeat</keyword>
<keyword evidence="3 11" id="KW-0732">Signal</keyword>
<dbReference type="GO" id="GO:0005581">
    <property type="term" value="C:collagen trimer"/>
    <property type="evidence" value="ECO:0007669"/>
    <property type="project" value="UniProtKB-KW"/>
</dbReference>
<evidence type="ECO:0000256" key="3">
    <source>
        <dbReference type="ARBA" id="ARBA00022729"/>
    </source>
</evidence>
<accession>A0A6A4TZU9</accession>
<feature type="region of interest" description="Disordered" evidence="10">
    <location>
        <begin position="1111"/>
        <end position="1229"/>
    </location>
</feature>
<dbReference type="InterPro" id="IPR048287">
    <property type="entry name" value="TSPN-like_N"/>
</dbReference>
<feature type="compositionally biased region" description="Basic and acidic residues" evidence="10">
    <location>
        <begin position="480"/>
        <end position="492"/>
    </location>
</feature>
<evidence type="ECO:0000256" key="6">
    <source>
        <dbReference type="ARBA" id="ARBA00023119"/>
    </source>
</evidence>
<feature type="compositionally biased region" description="Basic and acidic residues" evidence="10">
    <location>
        <begin position="708"/>
        <end position="717"/>
    </location>
</feature>
<feature type="compositionally biased region" description="Gly residues" evidence="10">
    <location>
        <begin position="493"/>
        <end position="502"/>
    </location>
</feature>
<protein>
    <recommendedName>
        <fullName evidence="12">VWFA domain-containing protein</fullName>
    </recommendedName>
</protein>